<dbReference type="CDD" id="cd07082">
    <property type="entry name" value="ALDH_F11_NP-GAPDH"/>
    <property type="match status" value="1"/>
</dbReference>
<dbReference type="Gene3D" id="3.40.309.10">
    <property type="entry name" value="Aldehyde Dehydrogenase, Chain A, domain 2"/>
    <property type="match status" value="1"/>
</dbReference>
<keyword evidence="2" id="KW-0521">NADP</keyword>
<dbReference type="EMBL" id="WSLF01000005">
    <property type="protein sequence ID" value="KAE9634518.1"/>
    <property type="molecule type" value="Genomic_DNA"/>
</dbReference>
<accession>A0A7C8HEP5</accession>
<comment type="similarity">
    <text evidence="1 5">Belongs to the aldehyde dehydrogenase family.</text>
</comment>
<dbReference type="FunFam" id="3.40.605.10:FF:000007">
    <property type="entry name" value="NAD/NADP-dependent betaine aldehyde dehydrogenase"/>
    <property type="match status" value="1"/>
</dbReference>
<dbReference type="InterPro" id="IPR015590">
    <property type="entry name" value="Aldehyde_DH_dom"/>
</dbReference>
<feature type="active site" evidence="4">
    <location>
        <position position="259"/>
    </location>
</feature>
<dbReference type="Proteomes" id="UP000483018">
    <property type="component" value="Unassembled WGS sequence"/>
</dbReference>
<dbReference type="InterPro" id="IPR051020">
    <property type="entry name" value="ALDH-related_metabolic_enz"/>
</dbReference>
<dbReference type="AlphaFoldDB" id="A0A7C8HEP5"/>
<dbReference type="InterPro" id="IPR029510">
    <property type="entry name" value="Ald_DH_CS_GLU"/>
</dbReference>
<dbReference type="PANTHER" id="PTHR42991">
    <property type="entry name" value="ALDEHYDE DEHYDROGENASE"/>
    <property type="match status" value="1"/>
</dbReference>
<name>A0A7C8HEP5_9FIRM</name>
<dbReference type="SUPFAM" id="SSF53720">
    <property type="entry name" value="ALDH-like"/>
    <property type="match status" value="1"/>
</dbReference>
<evidence type="ECO:0000256" key="4">
    <source>
        <dbReference type="PROSITE-ProRule" id="PRU10007"/>
    </source>
</evidence>
<evidence type="ECO:0000256" key="6">
    <source>
        <dbReference type="SAM" id="Coils"/>
    </source>
</evidence>
<evidence type="ECO:0000256" key="1">
    <source>
        <dbReference type="ARBA" id="ARBA00009986"/>
    </source>
</evidence>
<keyword evidence="9" id="KW-1185">Reference proteome</keyword>
<dbReference type="GO" id="GO:0008911">
    <property type="term" value="F:lactaldehyde dehydrogenase (NAD+) activity"/>
    <property type="evidence" value="ECO:0007669"/>
    <property type="project" value="TreeGrafter"/>
</dbReference>
<evidence type="ECO:0000259" key="7">
    <source>
        <dbReference type="Pfam" id="PF00171"/>
    </source>
</evidence>
<keyword evidence="6" id="KW-0175">Coiled coil</keyword>
<gene>
    <name evidence="8" type="ORF">GND95_07570</name>
</gene>
<dbReference type="OrthoDB" id="9762913at2"/>
<evidence type="ECO:0000256" key="5">
    <source>
        <dbReference type="RuleBase" id="RU003345"/>
    </source>
</evidence>
<dbReference type="RefSeq" id="WP_158740244.1">
    <property type="nucleotide sequence ID" value="NZ_JAFBEP010000002.1"/>
</dbReference>
<dbReference type="InterPro" id="IPR016163">
    <property type="entry name" value="Ald_DH_C"/>
</dbReference>
<evidence type="ECO:0000256" key="2">
    <source>
        <dbReference type="ARBA" id="ARBA00022857"/>
    </source>
</evidence>
<dbReference type="Gene3D" id="3.40.605.10">
    <property type="entry name" value="Aldehyde Dehydrogenase, Chain A, domain 1"/>
    <property type="match status" value="1"/>
</dbReference>
<dbReference type="PROSITE" id="PS00070">
    <property type="entry name" value="ALDEHYDE_DEHYDR_CYS"/>
    <property type="match status" value="1"/>
</dbReference>
<dbReference type="PROSITE" id="PS00687">
    <property type="entry name" value="ALDEHYDE_DEHYDR_GLU"/>
    <property type="match status" value="1"/>
</dbReference>
<reference evidence="8 9" key="1">
    <citation type="submission" date="2019-12" db="EMBL/GenBank/DDBJ databases">
        <title>Defluviitalea raffinosedens, isolated from a biogas fermenter, genome sequencing and characterization.</title>
        <authorList>
            <person name="Rettenmaier R."/>
            <person name="Schneider M."/>
            <person name="Neuhaus K."/>
            <person name="Liebl W."/>
            <person name="Zverlov V."/>
        </authorList>
    </citation>
    <scope>NUCLEOTIDE SEQUENCE [LARGE SCALE GENOMIC DNA]</scope>
    <source>
        <strain evidence="8 9">249c-K6</strain>
    </source>
</reference>
<organism evidence="8 9">
    <name type="scientific">Defluviitalea raffinosedens</name>
    <dbReference type="NCBI Taxonomy" id="1450156"/>
    <lineage>
        <taxon>Bacteria</taxon>
        <taxon>Bacillati</taxon>
        <taxon>Bacillota</taxon>
        <taxon>Clostridia</taxon>
        <taxon>Lachnospirales</taxon>
        <taxon>Defluviitaleaceae</taxon>
        <taxon>Defluviitalea</taxon>
    </lineage>
</organism>
<dbReference type="PANTHER" id="PTHR42991:SF1">
    <property type="entry name" value="ALDEHYDE DEHYDROGENASE"/>
    <property type="match status" value="1"/>
</dbReference>
<proteinExistence type="inferred from homology"/>
<keyword evidence="3 5" id="KW-0560">Oxidoreductase</keyword>
<evidence type="ECO:0000313" key="8">
    <source>
        <dbReference type="EMBL" id="KAE9634518.1"/>
    </source>
</evidence>
<evidence type="ECO:0000256" key="3">
    <source>
        <dbReference type="ARBA" id="ARBA00023002"/>
    </source>
</evidence>
<evidence type="ECO:0000313" key="9">
    <source>
        <dbReference type="Proteomes" id="UP000483018"/>
    </source>
</evidence>
<comment type="caution">
    <text evidence="8">The sequence shown here is derived from an EMBL/GenBank/DDBJ whole genome shotgun (WGS) entry which is preliminary data.</text>
</comment>
<dbReference type="Pfam" id="PF00171">
    <property type="entry name" value="Aldedh"/>
    <property type="match status" value="1"/>
</dbReference>
<dbReference type="InterPro" id="IPR016162">
    <property type="entry name" value="Ald_DH_N"/>
</dbReference>
<dbReference type="FunFam" id="3.40.309.10:FF:000022">
    <property type="entry name" value="NADP-dependent glyceraldehyde-3-phosphate dehydrogenase"/>
    <property type="match status" value="1"/>
</dbReference>
<dbReference type="InterPro" id="IPR016160">
    <property type="entry name" value="Ald_DH_CS_CYS"/>
</dbReference>
<sequence length="488" mass="53440">MFSCIFREGNIYKNLCGGQWTESSAGERIKIYSPVDDSLIGEIQAQTRADVDFAIQNAKEAQKEWAKIPTSERADIIHKAARIMEKYEEEIADVLVKEIAKAKSSAISEVKRTVDFMHFTAETAKRMTGETIYGDAFPGFDKTKISLVERVPLGVILCISPFNYPVNLSISKIAPALAGGNSVVFKPPTQGSISAMYLGQIFCEAGLPGGVLNIVTGKGSELGDYLITHPGIDMINFTGSTEVGQHIAKEAGMIPLLLELGGKDAAIVLEDCDLDETAQNIVKGAFNYSGQRCTAVKRVLVMESIADELASKIVAEVAKLTVGRPEDDAQITPLINDKAADFVQELIDDAIEKGAKLLIGNKREKRYIWPTVFDYVTEDMRIAWEEPFGPVLPIMRVKTIEEAIDISNKSEYGLQGCVFTKNIDKAFAIAQKLEVGTVQINNKTERGPDHFPFLGVKASGLGTQGIRYSIEAMTRSKAIVINLDKDFQ</sequence>
<feature type="domain" description="Aldehyde dehydrogenase" evidence="7">
    <location>
        <begin position="20"/>
        <end position="479"/>
    </location>
</feature>
<dbReference type="InterPro" id="IPR016161">
    <property type="entry name" value="Ald_DH/histidinol_DH"/>
</dbReference>
<feature type="coiled-coil region" evidence="6">
    <location>
        <begin position="44"/>
        <end position="97"/>
    </location>
</feature>
<protein>
    <submittedName>
        <fullName evidence="8">Aldehyde dehydrogenase family protein</fullName>
    </submittedName>
</protein>